<feature type="compositionally biased region" description="Basic and acidic residues" evidence="6">
    <location>
        <begin position="1639"/>
        <end position="1656"/>
    </location>
</feature>
<dbReference type="InterPro" id="IPR020845">
    <property type="entry name" value="AMP-binding_CS"/>
</dbReference>
<comment type="catalytic activity">
    <reaction evidence="5">
        <text>a long-chain fatty acid + ATP + CoA = a long-chain fatty acyl-CoA + AMP + diphosphate</text>
        <dbReference type="Rhea" id="RHEA:15421"/>
        <dbReference type="ChEBI" id="CHEBI:30616"/>
        <dbReference type="ChEBI" id="CHEBI:33019"/>
        <dbReference type="ChEBI" id="CHEBI:57287"/>
        <dbReference type="ChEBI" id="CHEBI:57560"/>
        <dbReference type="ChEBI" id="CHEBI:83139"/>
        <dbReference type="ChEBI" id="CHEBI:456215"/>
        <dbReference type="EC" id="6.2.1.3"/>
    </reaction>
</comment>
<evidence type="ECO:0000313" key="8">
    <source>
        <dbReference type="EMBL" id="CAK9060107.1"/>
    </source>
</evidence>
<dbReference type="Proteomes" id="UP001642484">
    <property type="component" value="Unassembled WGS sequence"/>
</dbReference>
<feature type="region of interest" description="Disordered" evidence="6">
    <location>
        <begin position="346"/>
        <end position="414"/>
    </location>
</feature>
<dbReference type="SUPFAM" id="SSF47473">
    <property type="entry name" value="EF-hand"/>
    <property type="match status" value="1"/>
</dbReference>
<dbReference type="SUPFAM" id="SSF50729">
    <property type="entry name" value="PH domain-like"/>
    <property type="match status" value="2"/>
</dbReference>
<comment type="similarity">
    <text evidence="1">Belongs to the ATP-dependent AMP-binding enzyme family.</text>
</comment>
<dbReference type="CDD" id="cd00821">
    <property type="entry name" value="PH"/>
    <property type="match status" value="2"/>
</dbReference>
<evidence type="ECO:0000256" key="3">
    <source>
        <dbReference type="ARBA" id="ARBA00022741"/>
    </source>
</evidence>
<keyword evidence="2" id="KW-0436">Ligase</keyword>
<keyword evidence="9" id="KW-1185">Reference proteome</keyword>
<dbReference type="Gene3D" id="3.40.50.12780">
    <property type="entry name" value="N-terminal domain of ligase-like"/>
    <property type="match status" value="1"/>
</dbReference>
<reference evidence="8 9" key="1">
    <citation type="submission" date="2024-02" db="EMBL/GenBank/DDBJ databases">
        <authorList>
            <person name="Chen Y."/>
            <person name="Shah S."/>
            <person name="Dougan E. K."/>
            <person name="Thang M."/>
            <person name="Chan C."/>
        </authorList>
    </citation>
    <scope>NUCLEOTIDE SEQUENCE [LARGE SCALE GENOMIC DNA]</scope>
</reference>
<evidence type="ECO:0000313" key="9">
    <source>
        <dbReference type="Proteomes" id="UP001642484"/>
    </source>
</evidence>
<dbReference type="InterPro" id="IPR011992">
    <property type="entry name" value="EF-hand-dom_pair"/>
</dbReference>
<dbReference type="SUPFAM" id="SSF56801">
    <property type="entry name" value="Acetyl-CoA synthetase-like"/>
    <property type="match status" value="1"/>
</dbReference>
<keyword evidence="3" id="KW-0547">Nucleotide-binding</keyword>
<evidence type="ECO:0000256" key="4">
    <source>
        <dbReference type="ARBA" id="ARBA00022840"/>
    </source>
</evidence>
<dbReference type="Pfam" id="PF00501">
    <property type="entry name" value="AMP-binding"/>
    <property type="match status" value="1"/>
</dbReference>
<feature type="compositionally biased region" description="Basic and acidic residues" evidence="6">
    <location>
        <begin position="1534"/>
        <end position="1544"/>
    </location>
</feature>
<feature type="compositionally biased region" description="Basic and acidic residues" evidence="6">
    <location>
        <begin position="1619"/>
        <end position="1628"/>
    </location>
</feature>
<feature type="compositionally biased region" description="Polar residues" evidence="6">
    <location>
        <begin position="403"/>
        <end position="412"/>
    </location>
</feature>
<dbReference type="InterPro" id="IPR011993">
    <property type="entry name" value="PH-like_dom_sf"/>
</dbReference>
<evidence type="ECO:0000259" key="7">
    <source>
        <dbReference type="PROSITE" id="PS50003"/>
    </source>
</evidence>
<keyword evidence="4" id="KW-0067">ATP-binding</keyword>
<organism evidence="8 9">
    <name type="scientific">Durusdinium trenchii</name>
    <dbReference type="NCBI Taxonomy" id="1381693"/>
    <lineage>
        <taxon>Eukaryota</taxon>
        <taxon>Sar</taxon>
        <taxon>Alveolata</taxon>
        <taxon>Dinophyceae</taxon>
        <taxon>Suessiales</taxon>
        <taxon>Symbiodiniaceae</taxon>
        <taxon>Durusdinium</taxon>
    </lineage>
</organism>
<dbReference type="InterPro" id="IPR042099">
    <property type="entry name" value="ANL_N_sf"/>
</dbReference>
<proteinExistence type="inferred from homology"/>
<feature type="region of interest" description="Disordered" evidence="6">
    <location>
        <begin position="1609"/>
        <end position="1656"/>
    </location>
</feature>
<evidence type="ECO:0000256" key="6">
    <source>
        <dbReference type="SAM" id="MobiDB-lite"/>
    </source>
</evidence>
<evidence type="ECO:0000256" key="5">
    <source>
        <dbReference type="ARBA" id="ARBA00036813"/>
    </source>
</evidence>
<feature type="region of interest" description="Disordered" evidence="6">
    <location>
        <begin position="1509"/>
        <end position="1562"/>
    </location>
</feature>
<dbReference type="PANTHER" id="PTHR43272">
    <property type="entry name" value="LONG-CHAIN-FATTY-ACID--COA LIGASE"/>
    <property type="match status" value="1"/>
</dbReference>
<dbReference type="Gene3D" id="2.30.29.30">
    <property type="entry name" value="Pleckstrin-homology domain (PH domain)/Phosphotyrosine-binding domain (PTB)"/>
    <property type="match status" value="1"/>
</dbReference>
<feature type="region of interest" description="Disordered" evidence="6">
    <location>
        <begin position="1101"/>
        <end position="1129"/>
    </location>
</feature>
<name>A0ABP0NB47_9DINO</name>
<evidence type="ECO:0000256" key="1">
    <source>
        <dbReference type="ARBA" id="ARBA00006432"/>
    </source>
</evidence>
<dbReference type="Gene3D" id="1.10.238.10">
    <property type="entry name" value="EF-hand"/>
    <property type="match status" value="1"/>
</dbReference>
<dbReference type="InterPro" id="IPR001849">
    <property type="entry name" value="PH_domain"/>
</dbReference>
<dbReference type="InterPro" id="IPR000873">
    <property type="entry name" value="AMP-dep_synth/lig_dom"/>
</dbReference>
<feature type="domain" description="PH" evidence="7">
    <location>
        <begin position="8"/>
        <end position="96"/>
    </location>
</feature>
<dbReference type="SMART" id="SM00233">
    <property type="entry name" value="PH"/>
    <property type="match status" value="6"/>
</dbReference>
<dbReference type="PROSITE" id="PS50003">
    <property type="entry name" value="PH_DOMAIN"/>
    <property type="match status" value="2"/>
</dbReference>
<comment type="caution">
    <text evidence="8">The sequence shown here is derived from an EMBL/GenBank/DDBJ whole genome shotgun (WGS) entry which is preliminary data.</text>
</comment>
<gene>
    <name evidence="8" type="ORF">CCMP2556_LOCUS29564</name>
</gene>
<evidence type="ECO:0000256" key="2">
    <source>
        <dbReference type="ARBA" id="ARBA00022598"/>
    </source>
</evidence>
<dbReference type="PANTHER" id="PTHR43272:SF83">
    <property type="entry name" value="ACYL-COA SYNTHETASE LONG-CHAIN, ISOFORM J"/>
    <property type="match status" value="1"/>
</dbReference>
<protein>
    <recommendedName>
        <fullName evidence="7">PH domain-containing protein</fullName>
    </recommendedName>
</protein>
<sequence>MASEDIVRQETLGILKKKRVEDRFCVLYKDRLDYFTSEEAAKSEQPRGRLALKEVDSIQDNEDGFTLKLTSGQSLALKTSEESKQQWLASLEPLLKVNKAVHSGYLNVERKGKVISPFFALQVDSLERHESKEDFESGKDPRGTQPFAEIERLTARGNRFMIGVKNQTKPLELFVDNQEEFAAWTRAFEDLLKKQLGANFVGGLTPILSSDGGHVSASVSGGTTPRDGVRVLCEGDLLIQKKSKEERRYCILRTDVFEYFLSETEFRAGAAARCRALMEDITAFEVTGELMKVTLGERTLELKALSPEDLRRWTKAWETDPDAPEASQGKAGVSWQVPKLSPLATGLPARRKGRVTGGHDGPRGWEGADAPPPDLKDDTVEMSRQASYPSNAEASRPGAGLKASQQSWSNPSPVDRAAVGEVERALMYLSRSLDESWISEHDDVAYYFRLPMAFMEAGHEAEARRALEIAARYVRGNRGSSKKLSMIYPQYPLLWICEAAARLGQRELAERCTQSIFSYRHPLTSSGLILEPYAWNATYEADFFATAVLAKAAILGGQEHIALAAADSLLRAVDANRRFMASGRFFIRWTWADGFIERVEDPLYCVSTSGEQQLYFLMGLPTAVLLEVATSFRSLAESAKQKYRSVAEELLRYLKGCKNFFTAPTAYGTACAAAMLGDKESTDRLRRCMVALQQKDGSFLESTQLDVLEHTAEISTWLCRINGFAAGYRQERDAGYWEPLDTGSAEEEADIPDELPARPVDRQGFSVMSETLCQFTAVTLYEPTWCQQCNGFLWGFKEQGVSLPQKRGPGGEDEGGGAGLCGGVAVWRRRLWNGTAVRGVPRRNGLDARAVVFALREGCVEIFMDAGADVNEGVPADRIMIEEIQDLEVEDDRFKVRLADNTKFELLSPEGRSIDDWYDELKTVFEEADSANQSVAGSVKDVGDHAEVAELAKSLFKSAKTVNAMLKTDRRVNQQEVKSAQDFFEALKQEGTEELRAATLVEALKKLDLNLTREQIENFALAMDGYGGFSGGITLPNFEKVLKLEEKEFMPLAEEVLEKRRPLQELKSTVRFEPIEVNRNGFISGEGFEKFQNELATKAEPSFARQPPGEMEDDLPGDLLEPSSPSRPARNRAICSGAVEVNGQKRHGVLYPDRLAFFENPEDIVYADPTKSVQVREMQTVKVTSTNSTFEIQDANSSGPLKVKVVQAFETWQSCLAEVLAPTFSKEGRGKTVLWKNMRSPTDTPVRLPKRGIDKPMHHGPLKVVTADGSEETRYFLVYVDRFERFPDAASAFREEEGGVVVMAMDVKAVRVVDKAFIFELRSGNLELRVPEGEDMEIWVATFQLLFHPGNEASQTPSNVDGDARQFINRRSPFLKDGSHAVERGKFDHSQVASEVNDEQFQHWVQTLPEKVVHWGLLGFQHQQRLVVRLTILFKDRLDSWGSATKASLGFKEDSRILMSSIRGVETVSGGLILNLGGKKIGIHVGGNESLHQWSRALLSVLVPNKVDHNLSREMPSPQEQRARSETPRATPRKGRDWIPEVARKSTQSLQHGSGARGAQRHVSVVHRGVSLAMTLQKEQDLKRFAINTHKAAPEVLELLHGKQGKFLPHSHQPGVRHVHSDVAEKPHRSGSAISTRSTSREEGAHKVTGHERQIPSRGRVDHSFAFWKINTEEDTTPGARWGDLDLSTEKEGFGCCLWNIEQNRALRSFPKCGSKTVLELLEKIKDKRSEENAVGWRDVVKVHFIEEGGAKREKIQLENEYKWLKHKEYFARIQNLAKGMAATGVEPKSKVVIFAETQLNWMVAAFATWYLNGQVVTIYATLGEDGASHGFNETQASTAVVDAKLLKVLLKVLPKCKSIKRLITLSPAEEAVVKQLQDAGVQVQTFDECIAKGEESSQGLQSPTPEDTAVIMYTSGTTGTPKGVVLTHGNLTAIAAGAGECFDGMVTHGEVYLAYLPLAHIMEMAAEVALMGLGICLGFGSPHTLTDTGVKLKRPESSGDAIVLQPHFMVFAPAVLDKVYKGILAKRESAGYVGQTLFDWGLASGERSFNRGGIGANIVYNAVVFKKVQNMMGGRLKAAVTGSAPLSPEIQKFIQTVLNVPVRQGYGLTETCAGSVIQPWSDNTTGSVGVPTCCTVLRLADWPEGGYSNADEKKPEIGLRRGEVLIGGTSVSKGYFISETAPNEELKKKNEEDWVEIDGIRFFRTGDIGQINKDGSLSIIDRKKDLWKGPNGEYVALTKVEAALKLVEYVEMPMVYGKTGGTFPIALICPVKSAIEKLAQAEGVSGDLAAICKNEKIVDKVFAACKAKCKEMKLVEFEIPQKIALCSDPWTPENDLLTAAMKLKRPIIAEKHKEDIAKLYS</sequence>
<feature type="domain" description="PH" evidence="7">
    <location>
        <begin position="99"/>
        <end position="193"/>
    </location>
</feature>
<feature type="compositionally biased region" description="Polar residues" evidence="6">
    <location>
        <begin position="382"/>
        <end position="393"/>
    </location>
</feature>
<dbReference type="EMBL" id="CAXAMN010021485">
    <property type="protein sequence ID" value="CAK9060107.1"/>
    <property type="molecule type" value="Genomic_DNA"/>
</dbReference>
<accession>A0ABP0NB47</accession>
<dbReference type="PROSITE" id="PS00455">
    <property type="entry name" value="AMP_BINDING"/>
    <property type="match status" value="1"/>
</dbReference>